<dbReference type="AlphaFoldDB" id="A0A7X6IBI2"/>
<keyword evidence="4" id="KW-0548">Nucleotidyltransferase</keyword>
<dbReference type="RefSeq" id="WP_168060760.1">
    <property type="nucleotide sequence ID" value="NZ_VTOW01000002.1"/>
</dbReference>
<dbReference type="GO" id="GO:0046872">
    <property type="term" value="F:metal ion binding"/>
    <property type="evidence" value="ECO:0007669"/>
    <property type="project" value="UniProtKB-KW"/>
</dbReference>
<keyword evidence="10" id="KW-1185">Reference proteome</keyword>
<evidence type="ECO:0000256" key="2">
    <source>
        <dbReference type="ARBA" id="ARBA00009747"/>
    </source>
</evidence>
<evidence type="ECO:0000256" key="4">
    <source>
        <dbReference type="ARBA" id="ARBA00022695"/>
    </source>
</evidence>
<evidence type="ECO:0000256" key="7">
    <source>
        <dbReference type="ARBA" id="ARBA00022840"/>
    </source>
</evidence>
<evidence type="ECO:0000256" key="3">
    <source>
        <dbReference type="ARBA" id="ARBA00022679"/>
    </source>
</evidence>
<evidence type="ECO:0000256" key="1">
    <source>
        <dbReference type="ARBA" id="ARBA00001946"/>
    </source>
</evidence>
<keyword evidence="8" id="KW-0460">Magnesium</keyword>
<name>A0A7X6IBI2_9BACT</name>
<keyword evidence="7" id="KW-0067">ATP-binding</keyword>
<evidence type="ECO:0000256" key="6">
    <source>
        <dbReference type="ARBA" id="ARBA00022741"/>
    </source>
</evidence>
<comment type="cofactor">
    <cofactor evidence="1">
        <name>Mg(2+)</name>
        <dbReference type="ChEBI" id="CHEBI:18420"/>
    </cofactor>
</comment>
<dbReference type="GO" id="GO:0016779">
    <property type="term" value="F:nucleotidyltransferase activity"/>
    <property type="evidence" value="ECO:0007669"/>
    <property type="project" value="UniProtKB-KW"/>
</dbReference>
<keyword evidence="3" id="KW-0808">Transferase</keyword>
<dbReference type="EMBL" id="VTOW01000002">
    <property type="protein sequence ID" value="NKE71801.1"/>
    <property type="molecule type" value="Genomic_DNA"/>
</dbReference>
<organism evidence="9 10">
    <name type="scientific">Candidatus Manganitrophus noduliformans</name>
    <dbReference type="NCBI Taxonomy" id="2606439"/>
    <lineage>
        <taxon>Bacteria</taxon>
        <taxon>Pseudomonadati</taxon>
        <taxon>Nitrospirota</taxon>
        <taxon>Nitrospiria</taxon>
        <taxon>Candidatus Troglogloeales</taxon>
        <taxon>Candidatus Manganitrophaceae</taxon>
        <taxon>Candidatus Manganitrophus</taxon>
    </lineage>
</organism>
<dbReference type="Pfam" id="PF02696">
    <property type="entry name" value="SelO"/>
    <property type="match status" value="1"/>
</dbReference>
<evidence type="ECO:0000256" key="5">
    <source>
        <dbReference type="ARBA" id="ARBA00022723"/>
    </source>
</evidence>
<sequence>MRTRHGGKLFYFNFDLAEEIGLIPKGARRVITPALSRAILDTFSLQIINEYDITHHVKIPKEDIRPHRYMATRYLQMQHPDKKGHTSGDGRSIWNGTFKGPRGRWDISSCGAGVTCLSPATAIEKRYFKTGDKNASYGSGRLDLSDGVGAALMSDIFHRNQIRTERTLAVIAFDDNTCITVRAGKNLLRPAHFFKYLKQGDYSGLKRVVDYHIARQVENKEWPLIRNSGEKYGDLLERITVAFAKAAAQFESEYIFCWMEWDGDNILTDAGIIDYGSVRQFGLFHHEYRYDDVDRLSTSITEQKNKAKYLVQTFAQLTDFLISGKKKNLRAFKNHPSLKRFERIFEQTRDEAVLYRIGFDQNTQALLLKSAQDRERVGEFRTILRYFEKAKAKRGRHAVADGFNWDAIFCVRDILRELPPLYLSDADTISPKQFIDILRSDYASPADVRLSRSRREKIARFQRVYWSLVRRAADLEGRTAEEVLRRIGDRSALINRYNRVTGDAIIFVGQRMVREWKTISTEELHQMFQEFVEGQILRPESPSAAAAPGRHAKSRKTRRLLHAMLDTVNKYRESV</sequence>
<evidence type="ECO:0000313" key="9">
    <source>
        <dbReference type="EMBL" id="NKE71801.1"/>
    </source>
</evidence>
<protein>
    <submittedName>
        <fullName evidence="9">Uncharacterized protein</fullName>
    </submittedName>
</protein>
<dbReference type="InterPro" id="IPR003846">
    <property type="entry name" value="SelO"/>
</dbReference>
<keyword evidence="5" id="KW-0479">Metal-binding</keyword>
<accession>A0A7X6IBI2</accession>
<gene>
    <name evidence="9" type="ORF">MNODULE_13720</name>
</gene>
<evidence type="ECO:0000313" key="10">
    <source>
        <dbReference type="Proteomes" id="UP000534783"/>
    </source>
</evidence>
<proteinExistence type="inferred from homology"/>
<reference evidence="9 10" key="1">
    <citation type="journal article" date="2020" name="Nature">
        <title>Bacterial chemolithoautotrophy via manganese oxidation.</title>
        <authorList>
            <person name="Yu H."/>
            <person name="Leadbetter J.R."/>
        </authorList>
    </citation>
    <scope>NUCLEOTIDE SEQUENCE [LARGE SCALE GENOMIC DNA]</scope>
    <source>
        <strain evidence="9 10">Mn-1</strain>
    </source>
</reference>
<comment type="similarity">
    <text evidence="2">Belongs to the SELO family.</text>
</comment>
<keyword evidence="6" id="KW-0547">Nucleotide-binding</keyword>
<dbReference type="GO" id="GO:0005524">
    <property type="term" value="F:ATP binding"/>
    <property type="evidence" value="ECO:0007669"/>
    <property type="project" value="UniProtKB-KW"/>
</dbReference>
<evidence type="ECO:0000256" key="8">
    <source>
        <dbReference type="ARBA" id="ARBA00022842"/>
    </source>
</evidence>
<comment type="caution">
    <text evidence="9">The sequence shown here is derived from an EMBL/GenBank/DDBJ whole genome shotgun (WGS) entry which is preliminary data.</text>
</comment>
<dbReference type="Proteomes" id="UP000534783">
    <property type="component" value="Unassembled WGS sequence"/>
</dbReference>